<accession>A0AAD5N5C0</accession>
<dbReference type="AlphaFoldDB" id="A0AAD5N5C0"/>
<keyword evidence="2" id="KW-1185">Reference proteome</keyword>
<sequence>MSTHYVDGINLITSGEESSRHRAGRAFEENAELSTMNDIYQMSKQLIACDRTSSHSKTTRQHVERKKKTLDYCIAFYDSIITKETEVRERTHPGTGRSAVVTPLITRTPQKTHALFDAAVNQQGFSFPRE</sequence>
<reference evidence="1" key="1">
    <citation type="submission" date="2021-06" db="EMBL/GenBank/DDBJ databases">
        <title>Parelaphostrongylus tenuis whole genome reference sequence.</title>
        <authorList>
            <person name="Garwood T.J."/>
            <person name="Larsen P.A."/>
            <person name="Fountain-Jones N.M."/>
            <person name="Garbe J.R."/>
            <person name="Macchietto M.G."/>
            <person name="Kania S.A."/>
            <person name="Gerhold R.W."/>
            <person name="Richards J.E."/>
            <person name="Wolf T.M."/>
        </authorList>
    </citation>
    <scope>NUCLEOTIDE SEQUENCE</scope>
    <source>
        <strain evidence="1">MNPRO001-30</strain>
        <tissue evidence="1">Meninges</tissue>
    </source>
</reference>
<dbReference type="EMBL" id="JAHQIW010003841">
    <property type="protein sequence ID" value="KAJ1360334.1"/>
    <property type="molecule type" value="Genomic_DNA"/>
</dbReference>
<name>A0AAD5N5C0_PARTN</name>
<evidence type="ECO:0000313" key="2">
    <source>
        <dbReference type="Proteomes" id="UP001196413"/>
    </source>
</evidence>
<organism evidence="1 2">
    <name type="scientific">Parelaphostrongylus tenuis</name>
    <name type="common">Meningeal worm</name>
    <dbReference type="NCBI Taxonomy" id="148309"/>
    <lineage>
        <taxon>Eukaryota</taxon>
        <taxon>Metazoa</taxon>
        <taxon>Ecdysozoa</taxon>
        <taxon>Nematoda</taxon>
        <taxon>Chromadorea</taxon>
        <taxon>Rhabditida</taxon>
        <taxon>Rhabditina</taxon>
        <taxon>Rhabditomorpha</taxon>
        <taxon>Strongyloidea</taxon>
        <taxon>Metastrongylidae</taxon>
        <taxon>Parelaphostrongylus</taxon>
    </lineage>
</organism>
<dbReference type="Proteomes" id="UP001196413">
    <property type="component" value="Unassembled WGS sequence"/>
</dbReference>
<comment type="caution">
    <text evidence="1">The sequence shown here is derived from an EMBL/GenBank/DDBJ whole genome shotgun (WGS) entry which is preliminary data.</text>
</comment>
<protein>
    <submittedName>
        <fullName evidence="1">Uncharacterized protein</fullName>
    </submittedName>
</protein>
<proteinExistence type="predicted"/>
<gene>
    <name evidence="1" type="ORF">KIN20_019275</name>
</gene>
<evidence type="ECO:0000313" key="1">
    <source>
        <dbReference type="EMBL" id="KAJ1360334.1"/>
    </source>
</evidence>